<comment type="caution">
    <text evidence="3">The sequence shown here is derived from an EMBL/GenBank/DDBJ whole genome shotgun (WGS) entry which is preliminary data.</text>
</comment>
<dbReference type="InterPro" id="IPR007125">
    <property type="entry name" value="H2A/H2B/H3"/>
</dbReference>
<dbReference type="OrthoDB" id="10254238at2759"/>
<keyword evidence="4" id="KW-1185">Reference proteome</keyword>
<dbReference type="InterPro" id="IPR000558">
    <property type="entry name" value="Histone_H2B"/>
</dbReference>
<dbReference type="GO" id="GO:0046982">
    <property type="term" value="F:protein heterodimerization activity"/>
    <property type="evidence" value="ECO:0007669"/>
    <property type="project" value="InterPro"/>
</dbReference>
<dbReference type="PRINTS" id="PR00621">
    <property type="entry name" value="HISTONEH2B"/>
</dbReference>
<dbReference type="Pfam" id="PF00125">
    <property type="entry name" value="Histone"/>
    <property type="match status" value="1"/>
</dbReference>
<dbReference type="EMBL" id="BDIP01000073">
    <property type="protein sequence ID" value="GIQ79898.1"/>
    <property type="molecule type" value="Genomic_DNA"/>
</dbReference>
<dbReference type="Gene3D" id="1.10.20.10">
    <property type="entry name" value="Histone, subunit A"/>
    <property type="match status" value="1"/>
</dbReference>
<dbReference type="PANTHER" id="PTHR23428">
    <property type="entry name" value="HISTONE H2B"/>
    <property type="match status" value="1"/>
</dbReference>
<organism evidence="3 4">
    <name type="scientific">Kipferlia bialata</name>
    <dbReference type="NCBI Taxonomy" id="797122"/>
    <lineage>
        <taxon>Eukaryota</taxon>
        <taxon>Metamonada</taxon>
        <taxon>Carpediemonas-like organisms</taxon>
        <taxon>Kipferlia</taxon>
    </lineage>
</organism>
<reference evidence="3 4" key="1">
    <citation type="journal article" date="2018" name="PLoS ONE">
        <title>The draft genome of Kipferlia bialata reveals reductive genome evolution in fornicate parasites.</title>
        <authorList>
            <person name="Tanifuji G."/>
            <person name="Takabayashi S."/>
            <person name="Kume K."/>
            <person name="Takagi M."/>
            <person name="Nakayama T."/>
            <person name="Kamikawa R."/>
            <person name="Inagaki Y."/>
            <person name="Hashimoto T."/>
        </authorList>
    </citation>
    <scope>NUCLEOTIDE SEQUENCE [LARGE SCALE GENOMIC DNA]</scope>
    <source>
        <strain evidence="3">NY0173</strain>
    </source>
</reference>
<evidence type="ECO:0000313" key="3">
    <source>
        <dbReference type="EMBL" id="GIQ79898.1"/>
    </source>
</evidence>
<feature type="domain" description="Core Histone H2A/H2B/H3" evidence="2">
    <location>
        <begin position="1"/>
        <end position="47"/>
    </location>
</feature>
<dbReference type="AlphaFoldDB" id="A0A9K3CPH0"/>
<dbReference type="Proteomes" id="UP000265618">
    <property type="component" value="Unassembled WGS sequence"/>
</dbReference>
<evidence type="ECO:0000256" key="1">
    <source>
        <dbReference type="ARBA" id="ARBA00006846"/>
    </source>
</evidence>
<dbReference type="GO" id="GO:0000786">
    <property type="term" value="C:nucleosome"/>
    <property type="evidence" value="ECO:0007669"/>
    <property type="project" value="InterPro"/>
</dbReference>
<name>A0A9K3CPH0_9EUKA</name>
<protein>
    <submittedName>
        <fullName evidence="3">Histone H2B</fullName>
    </submittedName>
</protein>
<accession>A0A9K3CPH0</accession>
<dbReference type="GO" id="GO:0003677">
    <property type="term" value="F:DNA binding"/>
    <property type="evidence" value="ECO:0007669"/>
    <property type="project" value="InterPro"/>
</dbReference>
<evidence type="ECO:0000313" key="4">
    <source>
        <dbReference type="Proteomes" id="UP000265618"/>
    </source>
</evidence>
<comment type="similarity">
    <text evidence="1">Belongs to the histone H2B family.</text>
</comment>
<dbReference type="InterPro" id="IPR009072">
    <property type="entry name" value="Histone-fold"/>
</dbReference>
<gene>
    <name evidence="3" type="ORF">KIPB_000604</name>
</gene>
<dbReference type="SUPFAM" id="SSF47113">
    <property type="entry name" value="Histone-fold"/>
    <property type="match status" value="1"/>
</dbReference>
<evidence type="ECO:0000259" key="2">
    <source>
        <dbReference type="Pfam" id="PF00125"/>
    </source>
</evidence>
<sequence length="77" mass="8597">MSASSMATMNSFINDIFDKLLTEATFLAKINNKTTVSHREINSAAHLHLPGDLFYHADAYCKKAHEKFDGSQGHLDQ</sequence>
<dbReference type="GO" id="GO:0030527">
    <property type="term" value="F:structural constituent of chromatin"/>
    <property type="evidence" value="ECO:0007669"/>
    <property type="project" value="InterPro"/>
</dbReference>
<proteinExistence type="inferred from homology"/>
<dbReference type="SMART" id="SM00427">
    <property type="entry name" value="H2B"/>
    <property type="match status" value="1"/>
</dbReference>